<dbReference type="Proteomes" id="UP000054248">
    <property type="component" value="Unassembled WGS sequence"/>
</dbReference>
<proteinExistence type="predicted"/>
<evidence type="ECO:0000313" key="3">
    <source>
        <dbReference type="Proteomes" id="UP000054248"/>
    </source>
</evidence>
<dbReference type="InterPro" id="IPR000719">
    <property type="entry name" value="Prot_kinase_dom"/>
</dbReference>
<dbReference type="GO" id="GO:0004674">
    <property type="term" value="F:protein serine/threonine kinase activity"/>
    <property type="evidence" value="ECO:0007669"/>
    <property type="project" value="TreeGrafter"/>
</dbReference>
<dbReference type="PROSITE" id="PS00108">
    <property type="entry name" value="PROTEIN_KINASE_ST"/>
    <property type="match status" value="1"/>
</dbReference>
<reference evidence="2 3" key="1">
    <citation type="submission" date="2014-04" db="EMBL/GenBank/DDBJ databases">
        <authorList>
            <consortium name="DOE Joint Genome Institute"/>
            <person name="Kuo A."/>
            <person name="Girlanda M."/>
            <person name="Perotto S."/>
            <person name="Kohler A."/>
            <person name="Nagy L.G."/>
            <person name="Floudas D."/>
            <person name="Copeland A."/>
            <person name="Barry K.W."/>
            <person name="Cichocki N."/>
            <person name="Veneault-Fourrey C."/>
            <person name="LaButti K."/>
            <person name="Lindquist E.A."/>
            <person name="Lipzen A."/>
            <person name="Lundell T."/>
            <person name="Morin E."/>
            <person name="Murat C."/>
            <person name="Sun H."/>
            <person name="Tunlid A."/>
            <person name="Henrissat B."/>
            <person name="Grigoriev I.V."/>
            <person name="Hibbett D.S."/>
            <person name="Martin F."/>
            <person name="Nordberg H.P."/>
            <person name="Cantor M.N."/>
            <person name="Hua S.X."/>
        </authorList>
    </citation>
    <scope>NUCLEOTIDE SEQUENCE [LARGE SCALE GENOMIC DNA]</scope>
    <source>
        <strain evidence="2 3">MUT 4182</strain>
    </source>
</reference>
<dbReference type="PROSITE" id="PS50011">
    <property type="entry name" value="PROTEIN_KINASE_DOM"/>
    <property type="match status" value="1"/>
</dbReference>
<keyword evidence="3" id="KW-1185">Reference proteome</keyword>
<dbReference type="AlphaFoldDB" id="A0A0C3Q5T7"/>
<dbReference type="SUPFAM" id="SSF56112">
    <property type="entry name" value="Protein kinase-like (PK-like)"/>
    <property type="match status" value="1"/>
</dbReference>
<evidence type="ECO:0000259" key="1">
    <source>
        <dbReference type="PROSITE" id="PS50011"/>
    </source>
</evidence>
<dbReference type="Pfam" id="PF00069">
    <property type="entry name" value="Pkinase"/>
    <property type="match status" value="1"/>
</dbReference>
<dbReference type="EMBL" id="KN823059">
    <property type="protein sequence ID" value="KIO24540.1"/>
    <property type="molecule type" value="Genomic_DNA"/>
</dbReference>
<evidence type="ECO:0000313" key="2">
    <source>
        <dbReference type="EMBL" id="KIO24540.1"/>
    </source>
</evidence>
<accession>A0A0C3Q5T7</accession>
<dbReference type="SMART" id="SM00220">
    <property type="entry name" value="S_TKc"/>
    <property type="match status" value="1"/>
</dbReference>
<dbReference type="OrthoDB" id="346907at2759"/>
<name>A0A0C3Q5T7_9AGAM</name>
<reference evidence="3" key="2">
    <citation type="submission" date="2015-01" db="EMBL/GenBank/DDBJ databases">
        <title>Evolutionary Origins and Diversification of the Mycorrhizal Mutualists.</title>
        <authorList>
            <consortium name="DOE Joint Genome Institute"/>
            <consortium name="Mycorrhizal Genomics Consortium"/>
            <person name="Kohler A."/>
            <person name="Kuo A."/>
            <person name="Nagy L.G."/>
            <person name="Floudas D."/>
            <person name="Copeland A."/>
            <person name="Barry K.W."/>
            <person name="Cichocki N."/>
            <person name="Veneault-Fourrey C."/>
            <person name="LaButti K."/>
            <person name="Lindquist E.A."/>
            <person name="Lipzen A."/>
            <person name="Lundell T."/>
            <person name="Morin E."/>
            <person name="Murat C."/>
            <person name="Riley R."/>
            <person name="Ohm R."/>
            <person name="Sun H."/>
            <person name="Tunlid A."/>
            <person name="Henrissat B."/>
            <person name="Grigoriev I.V."/>
            <person name="Hibbett D.S."/>
            <person name="Martin F."/>
        </authorList>
    </citation>
    <scope>NUCLEOTIDE SEQUENCE [LARGE SCALE GENOMIC DNA]</scope>
    <source>
        <strain evidence="3">MUT 4182</strain>
    </source>
</reference>
<dbReference type="InterPro" id="IPR008271">
    <property type="entry name" value="Ser/Thr_kinase_AS"/>
</dbReference>
<organism evidence="2 3">
    <name type="scientific">Tulasnella calospora MUT 4182</name>
    <dbReference type="NCBI Taxonomy" id="1051891"/>
    <lineage>
        <taxon>Eukaryota</taxon>
        <taxon>Fungi</taxon>
        <taxon>Dikarya</taxon>
        <taxon>Basidiomycota</taxon>
        <taxon>Agaricomycotina</taxon>
        <taxon>Agaricomycetes</taxon>
        <taxon>Cantharellales</taxon>
        <taxon>Tulasnellaceae</taxon>
        <taxon>Tulasnella</taxon>
    </lineage>
</organism>
<gene>
    <name evidence="2" type="ORF">M407DRAFT_99669</name>
</gene>
<dbReference type="HOGENOM" id="CLU_000288_7_18_1"/>
<dbReference type="Gene3D" id="1.10.510.10">
    <property type="entry name" value="Transferase(Phosphotransferase) domain 1"/>
    <property type="match status" value="1"/>
</dbReference>
<protein>
    <recommendedName>
        <fullName evidence="1">Protein kinase domain-containing protein</fullName>
    </recommendedName>
</protein>
<sequence>MKRDALLATVNYTQHLRIPATRLHYPESEPRASGACGEVWYGYLVESDGLHPVDIKRIRPRVEDGSSSYGLLKDLLGEVMPWHQLNHRNISRFIGFTFDNDQATLVSEWQHHGNIMNFLRGYPDVNRLEMIAQVAEALAYLHERSCPLIHGDMKPENVLVSREGIVKLTDFGISTFLSQHPASPDLRTAHPFRGTLRYADPVLLGDNPKPTVFTDLWAFGWLIFGILTGLRPYHHIQSEHTVNLAIMQYDVPCSSDHPILPYGDIIWPILRASWSRSNSMRWPASCIASHIRQNLSYS</sequence>
<dbReference type="PANTHER" id="PTHR44329">
    <property type="entry name" value="SERINE/THREONINE-PROTEIN KINASE TNNI3K-RELATED"/>
    <property type="match status" value="1"/>
</dbReference>
<dbReference type="GO" id="GO:0005524">
    <property type="term" value="F:ATP binding"/>
    <property type="evidence" value="ECO:0007669"/>
    <property type="project" value="InterPro"/>
</dbReference>
<feature type="domain" description="Protein kinase" evidence="1">
    <location>
        <begin position="25"/>
        <end position="298"/>
    </location>
</feature>
<dbReference type="InterPro" id="IPR011009">
    <property type="entry name" value="Kinase-like_dom_sf"/>
</dbReference>
<dbReference type="InterPro" id="IPR051681">
    <property type="entry name" value="Ser/Thr_Kinases-Pseudokinases"/>
</dbReference>